<evidence type="ECO:0000313" key="2">
    <source>
        <dbReference type="Proteomes" id="UP000000768"/>
    </source>
</evidence>
<dbReference type="InterPro" id="IPR053197">
    <property type="entry name" value="F-box_SCFL_complex_component"/>
</dbReference>
<proteinExistence type="predicted"/>
<reference evidence="1 2" key="1">
    <citation type="journal article" date="2009" name="Nature">
        <title>The Sorghum bicolor genome and the diversification of grasses.</title>
        <authorList>
            <person name="Paterson A.H."/>
            <person name="Bowers J.E."/>
            <person name="Bruggmann R."/>
            <person name="Dubchak I."/>
            <person name="Grimwood J."/>
            <person name="Gundlach H."/>
            <person name="Haberer G."/>
            <person name="Hellsten U."/>
            <person name="Mitros T."/>
            <person name="Poliakov A."/>
            <person name="Schmutz J."/>
            <person name="Spannagl M."/>
            <person name="Tang H."/>
            <person name="Wang X."/>
            <person name="Wicker T."/>
            <person name="Bharti A.K."/>
            <person name="Chapman J."/>
            <person name="Feltus F.A."/>
            <person name="Gowik U."/>
            <person name="Grigoriev I.V."/>
            <person name="Lyons E."/>
            <person name="Maher C.A."/>
            <person name="Martis M."/>
            <person name="Narechania A."/>
            <person name="Otillar R.P."/>
            <person name="Penning B.W."/>
            <person name="Salamov A.A."/>
            <person name="Wang Y."/>
            <person name="Zhang L."/>
            <person name="Carpita N.C."/>
            <person name="Freeling M."/>
            <person name="Gingle A.R."/>
            <person name="Hash C.T."/>
            <person name="Keller B."/>
            <person name="Klein P."/>
            <person name="Kresovich S."/>
            <person name="McCann M.C."/>
            <person name="Ming R."/>
            <person name="Peterson D.G."/>
            <person name="Mehboob-ur-Rahman"/>
            <person name="Ware D."/>
            <person name="Westhoff P."/>
            <person name="Mayer K.F."/>
            <person name="Messing J."/>
            <person name="Rokhsar D.S."/>
        </authorList>
    </citation>
    <scope>NUCLEOTIDE SEQUENCE [LARGE SCALE GENOMIC DNA]</scope>
    <source>
        <strain evidence="2">cv. BTx623</strain>
    </source>
</reference>
<keyword evidence="2" id="KW-1185">Reference proteome</keyword>
<dbReference type="PANTHER" id="PTHR34223">
    <property type="entry name" value="OS11G0201299 PROTEIN"/>
    <property type="match status" value="1"/>
</dbReference>
<organism evidence="1 2">
    <name type="scientific">Sorghum bicolor</name>
    <name type="common">Sorghum</name>
    <name type="synonym">Sorghum vulgare</name>
    <dbReference type="NCBI Taxonomy" id="4558"/>
    <lineage>
        <taxon>Eukaryota</taxon>
        <taxon>Viridiplantae</taxon>
        <taxon>Streptophyta</taxon>
        <taxon>Embryophyta</taxon>
        <taxon>Tracheophyta</taxon>
        <taxon>Spermatophyta</taxon>
        <taxon>Magnoliopsida</taxon>
        <taxon>Liliopsida</taxon>
        <taxon>Poales</taxon>
        <taxon>Poaceae</taxon>
        <taxon>PACMAD clade</taxon>
        <taxon>Panicoideae</taxon>
        <taxon>Andropogonodae</taxon>
        <taxon>Andropogoneae</taxon>
        <taxon>Sorghinae</taxon>
        <taxon>Sorghum</taxon>
    </lineage>
</organism>
<accession>A0A1Z5RN23</accession>
<name>A0A1Z5RN23_SORBI</name>
<gene>
    <name evidence="1" type="ORF">SORBI_3004G154100</name>
</gene>
<protein>
    <submittedName>
        <fullName evidence="1">Uncharacterized protein</fullName>
    </submittedName>
</protein>
<dbReference type="Proteomes" id="UP000000768">
    <property type="component" value="Chromosome 4"/>
</dbReference>
<dbReference type="AlphaFoldDB" id="A0A1Z5RN23"/>
<evidence type="ECO:0000313" key="1">
    <source>
        <dbReference type="EMBL" id="OQU84991.1"/>
    </source>
</evidence>
<dbReference type="PANTHER" id="PTHR34223:SF26">
    <property type="entry name" value="OS02G0188900 PROTEIN"/>
    <property type="match status" value="1"/>
</dbReference>
<reference evidence="2" key="2">
    <citation type="journal article" date="2018" name="Plant J.">
        <title>The Sorghum bicolor reference genome: improved assembly, gene annotations, a transcriptome atlas, and signatures of genome organization.</title>
        <authorList>
            <person name="McCormick R.F."/>
            <person name="Truong S.K."/>
            <person name="Sreedasyam A."/>
            <person name="Jenkins J."/>
            <person name="Shu S."/>
            <person name="Sims D."/>
            <person name="Kennedy M."/>
            <person name="Amirebrahimi M."/>
            <person name="Weers B.D."/>
            <person name="McKinley B."/>
            <person name="Mattison A."/>
            <person name="Morishige D.T."/>
            <person name="Grimwood J."/>
            <person name="Schmutz J."/>
            <person name="Mullet J.E."/>
        </authorList>
    </citation>
    <scope>NUCLEOTIDE SEQUENCE [LARGE SCALE GENOMIC DNA]</scope>
    <source>
        <strain evidence="2">cv. BTx623</strain>
    </source>
</reference>
<sequence>MTVGSTPGWYDMPWFFDEYSEDVNLWICHALHCNARSIMVMGQDNRLELDPALNMGNIQWCPKFNNLTTLTISQWCLHPDFYSLIVVLQNSRSLENQTLKLRGVGHTHQRFTGELEERSFSCEHLDSIDIVCWEVQEHDPVLDNLVELLTENGIEHDEIDISISL</sequence>
<dbReference type="Gramene" id="OQU84991">
    <property type="protein sequence ID" value="OQU84991"/>
    <property type="gene ID" value="SORBI_3004G154100"/>
</dbReference>
<dbReference type="EMBL" id="CM000763">
    <property type="protein sequence ID" value="OQU84991.1"/>
    <property type="molecule type" value="Genomic_DNA"/>
</dbReference>
<dbReference type="ExpressionAtlas" id="A0A1Z5RN23">
    <property type="expression patterns" value="baseline and differential"/>
</dbReference>